<evidence type="ECO:0000313" key="2">
    <source>
        <dbReference type="EMBL" id="JAE09913.1"/>
    </source>
</evidence>
<feature type="region of interest" description="Disordered" evidence="1">
    <location>
        <begin position="1"/>
        <end position="45"/>
    </location>
</feature>
<evidence type="ECO:0000256" key="1">
    <source>
        <dbReference type="SAM" id="MobiDB-lite"/>
    </source>
</evidence>
<name>A0A0A9FNP2_ARUDO</name>
<reference evidence="2" key="2">
    <citation type="journal article" date="2015" name="Data Brief">
        <title>Shoot transcriptome of the giant reed, Arundo donax.</title>
        <authorList>
            <person name="Barrero R.A."/>
            <person name="Guerrero F.D."/>
            <person name="Moolhuijzen P."/>
            <person name="Goolsby J.A."/>
            <person name="Tidwell J."/>
            <person name="Bellgard S.E."/>
            <person name="Bellgard M.I."/>
        </authorList>
    </citation>
    <scope>NUCLEOTIDE SEQUENCE</scope>
    <source>
        <tissue evidence="2">Shoot tissue taken approximately 20 cm above the soil surface</tissue>
    </source>
</reference>
<reference evidence="2" key="1">
    <citation type="submission" date="2014-09" db="EMBL/GenBank/DDBJ databases">
        <authorList>
            <person name="Magalhaes I.L.F."/>
            <person name="Oliveira U."/>
            <person name="Santos F.R."/>
            <person name="Vidigal T.H.D.A."/>
            <person name="Brescovit A.D."/>
            <person name="Santos A.J."/>
        </authorList>
    </citation>
    <scope>NUCLEOTIDE SEQUENCE</scope>
    <source>
        <tissue evidence="2">Shoot tissue taken approximately 20 cm above the soil surface</tissue>
    </source>
</reference>
<proteinExistence type="predicted"/>
<dbReference type="EMBL" id="GBRH01187983">
    <property type="protein sequence ID" value="JAE09913.1"/>
    <property type="molecule type" value="Transcribed_RNA"/>
</dbReference>
<protein>
    <submittedName>
        <fullName evidence="2">Uncharacterized protein</fullName>
    </submittedName>
</protein>
<accession>A0A0A9FNP2</accession>
<dbReference type="AlphaFoldDB" id="A0A0A9FNP2"/>
<organism evidence="2">
    <name type="scientific">Arundo donax</name>
    <name type="common">Giant reed</name>
    <name type="synonym">Donax arundinaceus</name>
    <dbReference type="NCBI Taxonomy" id="35708"/>
    <lineage>
        <taxon>Eukaryota</taxon>
        <taxon>Viridiplantae</taxon>
        <taxon>Streptophyta</taxon>
        <taxon>Embryophyta</taxon>
        <taxon>Tracheophyta</taxon>
        <taxon>Spermatophyta</taxon>
        <taxon>Magnoliopsida</taxon>
        <taxon>Liliopsida</taxon>
        <taxon>Poales</taxon>
        <taxon>Poaceae</taxon>
        <taxon>PACMAD clade</taxon>
        <taxon>Arundinoideae</taxon>
        <taxon>Arundineae</taxon>
        <taxon>Arundo</taxon>
    </lineage>
</organism>
<sequence length="67" mass="7187">MSEKRPGPSWRPRGRAPGEAAGGRRPGEGAGEGRGLLTSDSRSNGTWNLVAWSGARLEVVVQEEDQR</sequence>